<dbReference type="EMBL" id="JAVLSJ010000012">
    <property type="protein sequence ID" value="MDR9850779.1"/>
    <property type="molecule type" value="Genomic_DNA"/>
</dbReference>
<organism evidence="1 2">
    <name type="scientific">Herbaspirillum huttiense subsp. lycopersici</name>
    <dbReference type="NCBI Taxonomy" id="3074428"/>
    <lineage>
        <taxon>Bacteria</taxon>
        <taxon>Pseudomonadati</taxon>
        <taxon>Pseudomonadota</taxon>
        <taxon>Betaproteobacteria</taxon>
        <taxon>Burkholderiales</taxon>
        <taxon>Oxalobacteraceae</taxon>
        <taxon>Herbaspirillum</taxon>
    </lineage>
</organism>
<keyword evidence="2" id="KW-1185">Reference proteome</keyword>
<dbReference type="Proteomes" id="UP001246576">
    <property type="component" value="Unassembled WGS sequence"/>
</dbReference>
<proteinExistence type="predicted"/>
<accession>A0ABU2ERI2</accession>
<evidence type="ECO:0000313" key="1">
    <source>
        <dbReference type="EMBL" id="MDR9850779.1"/>
    </source>
</evidence>
<comment type="caution">
    <text evidence="1">The sequence shown here is derived from an EMBL/GenBank/DDBJ whole genome shotgun (WGS) entry which is preliminary data.</text>
</comment>
<dbReference type="Pfam" id="PF20291">
    <property type="entry name" value="MC5"/>
    <property type="match status" value="1"/>
</dbReference>
<gene>
    <name evidence="1" type="ORF">RI048_21280</name>
</gene>
<name>A0ABU2ERI2_9BURK</name>
<reference evidence="1" key="1">
    <citation type="submission" date="2023-09" db="EMBL/GenBank/DDBJ databases">
        <title>Description of first Herbaspirillum huttiense subsp. nephrolepsisexaltata and Herbaspirillum huttiense subsp. lycopersicon.</title>
        <authorList>
            <person name="Poudel M."/>
            <person name="Sharma A."/>
            <person name="Goss E."/>
            <person name="Tapia J.H."/>
            <person name="Harmon C.M."/>
            <person name="Jones J.B."/>
        </authorList>
    </citation>
    <scope>NUCLEOTIDE SEQUENCE</scope>
    <source>
        <strain evidence="1">SE1</strain>
    </source>
</reference>
<dbReference type="InterPro" id="IPR046901">
    <property type="entry name" value="ABC-3C_MC5"/>
</dbReference>
<sequence length="170" mass="19343">MLIYDQAVDPYHTSIRLMAILRAAEERAVQLSIDAARIADYFLVYPSKMEDFTFPAEFRNIRNAVKEIENPYRNAPGIRAAFERMRPVFVAALSGLIAAQFVKDDAFNSGLIHSDASEIPDTFRAAVDRFRARQTVIGKFILSDLLDMPANGDKGLKHRSRLIEYRYDIV</sequence>
<protein>
    <submittedName>
        <fullName evidence="1">Uncharacterized protein</fullName>
    </submittedName>
</protein>
<dbReference type="RefSeq" id="WP_310841117.1">
    <property type="nucleotide sequence ID" value="NZ_JAVLSJ010000012.1"/>
</dbReference>
<evidence type="ECO:0000313" key="2">
    <source>
        <dbReference type="Proteomes" id="UP001246576"/>
    </source>
</evidence>